<proteinExistence type="predicted"/>
<feature type="compositionally biased region" description="Basic residues" evidence="1">
    <location>
        <begin position="303"/>
        <end position="312"/>
    </location>
</feature>
<feature type="region of interest" description="Disordered" evidence="1">
    <location>
        <begin position="249"/>
        <end position="395"/>
    </location>
</feature>
<evidence type="ECO:0000313" key="3">
    <source>
        <dbReference type="Proteomes" id="UP000275078"/>
    </source>
</evidence>
<accession>A0A3N4IPV5</accession>
<feature type="compositionally biased region" description="Basic and acidic residues" evidence="1">
    <location>
        <begin position="313"/>
        <end position="341"/>
    </location>
</feature>
<name>A0A3N4IPV5_ASCIM</name>
<keyword evidence="3" id="KW-1185">Reference proteome</keyword>
<gene>
    <name evidence="2" type="ORF">BJ508DRAFT_410953</name>
</gene>
<feature type="compositionally biased region" description="Polar residues" evidence="1">
    <location>
        <begin position="253"/>
        <end position="266"/>
    </location>
</feature>
<evidence type="ECO:0000256" key="1">
    <source>
        <dbReference type="SAM" id="MobiDB-lite"/>
    </source>
</evidence>
<feature type="compositionally biased region" description="Basic and acidic residues" evidence="1">
    <location>
        <begin position="376"/>
        <end position="395"/>
    </location>
</feature>
<dbReference type="AlphaFoldDB" id="A0A3N4IPV5"/>
<sequence>MIILRGSMKIPPGWDTEDDQSDCFKTPSPYPDFQPPAWWTWPFDKGPNKERIQDLLRYSNHLEEEDHKRKFTTEERQGLTYYKSMLYRHLAIGDTTTGIMAGILAFNMKEKPAKWSPRPWLMQRFGPRQGKALTAGIRMILYSIFLRPPIYAFTAVTSTKAIQEQMKQDPRMQRFIQEDSVIRQKQLAEIAKKVKERTGRDIGPVPGASLGKDDDPHEYAIKEAQEIDRLARKSNEEVHASDEDYYRIVGSVPENSSTITSYTTPARNRAPEPEPEVDEQGSDPLSGILGAAPEEEEEEKKPARGWKARMGMKKGEESAWEKLRREASEDGSEWKGAEERKTWKKSSKSSKSQSDSEYEDDKAAARAKAQAEFDAALERERKMAAGEDKSGKGSW</sequence>
<dbReference type="Proteomes" id="UP000275078">
    <property type="component" value="Unassembled WGS sequence"/>
</dbReference>
<evidence type="ECO:0000313" key="2">
    <source>
        <dbReference type="EMBL" id="RPA86768.1"/>
    </source>
</evidence>
<organism evidence="2 3">
    <name type="scientific">Ascobolus immersus RN42</name>
    <dbReference type="NCBI Taxonomy" id="1160509"/>
    <lineage>
        <taxon>Eukaryota</taxon>
        <taxon>Fungi</taxon>
        <taxon>Dikarya</taxon>
        <taxon>Ascomycota</taxon>
        <taxon>Pezizomycotina</taxon>
        <taxon>Pezizomycetes</taxon>
        <taxon>Pezizales</taxon>
        <taxon>Ascobolaceae</taxon>
        <taxon>Ascobolus</taxon>
    </lineage>
</organism>
<reference evidence="2 3" key="1">
    <citation type="journal article" date="2018" name="Nat. Ecol. Evol.">
        <title>Pezizomycetes genomes reveal the molecular basis of ectomycorrhizal truffle lifestyle.</title>
        <authorList>
            <person name="Murat C."/>
            <person name="Payen T."/>
            <person name="Noel B."/>
            <person name="Kuo A."/>
            <person name="Morin E."/>
            <person name="Chen J."/>
            <person name="Kohler A."/>
            <person name="Krizsan K."/>
            <person name="Balestrini R."/>
            <person name="Da Silva C."/>
            <person name="Montanini B."/>
            <person name="Hainaut M."/>
            <person name="Levati E."/>
            <person name="Barry K.W."/>
            <person name="Belfiori B."/>
            <person name="Cichocki N."/>
            <person name="Clum A."/>
            <person name="Dockter R.B."/>
            <person name="Fauchery L."/>
            <person name="Guy J."/>
            <person name="Iotti M."/>
            <person name="Le Tacon F."/>
            <person name="Lindquist E.A."/>
            <person name="Lipzen A."/>
            <person name="Malagnac F."/>
            <person name="Mello A."/>
            <person name="Molinier V."/>
            <person name="Miyauchi S."/>
            <person name="Poulain J."/>
            <person name="Riccioni C."/>
            <person name="Rubini A."/>
            <person name="Sitrit Y."/>
            <person name="Splivallo R."/>
            <person name="Traeger S."/>
            <person name="Wang M."/>
            <person name="Zifcakova L."/>
            <person name="Wipf D."/>
            <person name="Zambonelli A."/>
            <person name="Paolocci F."/>
            <person name="Nowrousian M."/>
            <person name="Ottonello S."/>
            <person name="Baldrian P."/>
            <person name="Spatafora J.W."/>
            <person name="Henrissat B."/>
            <person name="Nagy L.G."/>
            <person name="Aury J.M."/>
            <person name="Wincker P."/>
            <person name="Grigoriev I.V."/>
            <person name="Bonfante P."/>
            <person name="Martin F.M."/>
        </authorList>
    </citation>
    <scope>NUCLEOTIDE SEQUENCE [LARGE SCALE GENOMIC DNA]</scope>
    <source>
        <strain evidence="2 3">RN42</strain>
    </source>
</reference>
<dbReference type="EMBL" id="ML119648">
    <property type="protein sequence ID" value="RPA86768.1"/>
    <property type="molecule type" value="Genomic_DNA"/>
</dbReference>
<protein>
    <submittedName>
        <fullName evidence="2">Uncharacterized protein</fullName>
    </submittedName>
</protein>